<dbReference type="SUPFAM" id="SSF48695">
    <property type="entry name" value="Multiheme cytochromes"/>
    <property type="match status" value="1"/>
</dbReference>
<dbReference type="RefSeq" id="WP_260748927.1">
    <property type="nucleotide sequence ID" value="NZ_CP092109.1"/>
</dbReference>
<dbReference type="PROSITE" id="PS51007">
    <property type="entry name" value="CYTC"/>
    <property type="match status" value="4"/>
</dbReference>
<evidence type="ECO:0000313" key="8">
    <source>
        <dbReference type="EMBL" id="UWZ80570.1"/>
    </source>
</evidence>
<dbReference type="Gene3D" id="1.10.760.10">
    <property type="entry name" value="Cytochrome c-like domain"/>
    <property type="match status" value="4"/>
</dbReference>
<evidence type="ECO:0000256" key="4">
    <source>
        <dbReference type="ARBA" id="ARBA00022982"/>
    </source>
</evidence>
<evidence type="ECO:0000256" key="1">
    <source>
        <dbReference type="ARBA" id="ARBA00022448"/>
    </source>
</evidence>
<evidence type="ECO:0000256" key="5">
    <source>
        <dbReference type="ARBA" id="ARBA00023004"/>
    </source>
</evidence>
<gene>
    <name evidence="8" type="ORF">L9S41_04010</name>
</gene>
<dbReference type="Pfam" id="PF00034">
    <property type="entry name" value="Cytochrom_C"/>
    <property type="match status" value="1"/>
</dbReference>
<organism evidence="8 9">
    <name type="scientific">Geoalkalibacter halelectricus</name>
    <dbReference type="NCBI Taxonomy" id="2847045"/>
    <lineage>
        <taxon>Bacteria</taxon>
        <taxon>Pseudomonadati</taxon>
        <taxon>Thermodesulfobacteriota</taxon>
        <taxon>Desulfuromonadia</taxon>
        <taxon>Desulfuromonadales</taxon>
        <taxon>Geoalkalibacteraceae</taxon>
        <taxon>Geoalkalibacter</taxon>
    </lineage>
</organism>
<keyword evidence="9" id="KW-1185">Reference proteome</keyword>
<name>A0ABY5ZRS3_9BACT</name>
<accession>A0ABY5ZRS3</accession>
<dbReference type="Pfam" id="PF13442">
    <property type="entry name" value="Cytochrome_CBB3"/>
    <property type="match status" value="2"/>
</dbReference>
<sequence>MIAAALLALGAAGAALYVGWSKNTHNHGLIADLSYNLGGREVREHCTTCHVEGGLPSPGPNAAAEPHPDISPHVVENLGCTGCHLGEGMAMDRALSHGLPGLGARQVLTGRDVQGRCYACHLLDATPLAGAERPWQGYQLFREKACGLCHHIGGLATGGHFGPDLSHIGSQLGLEQLHTAIRDPRSDPPNSIMPRFPLSRSQVRDLAWFLKSRVADPYYATPMQVQAGKIRLPEVSLVPDDVDLLPDEDLLYRGKCLACHQFRDEDGYIAPDLTYAGRMRSEEFIREFLERPTRLIPGAIMPPSPLDAQKRDTLATFLAREATSEPEHPHAKHLYMHLCQRCHAADGGGHGPIEPNLATFPRAFSGNAEFYRRSDDERLVRSVERGIAGTSMPPYADVIDKAAREDLLDLIFAAFIGIERQDKTPLPLLPTRPQELSAPQQTDALYARHCLRCHGRTGSGKGPEYLDHLPRPRNLTNRPYFAAQSDEQVARAIADGVSGTAMDAFRDRLQDRHIWDLVDRVRTLSGGEP</sequence>
<dbReference type="InterPro" id="IPR051811">
    <property type="entry name" value="Cytochrome_c550/c551-like"/>
</dbReference>
<dbReference type="EMBL" id="CP092109">
    <property type="protein sequence ID" value="UWZ80570.1"/>
    <property type="molecule type" value="Genomic_DNA"/>
</dbReference>
<evidence type="ECO:0000256" key="2">
    <source>
        <dbReference type="ARBA" id="ARBA00022617"/>
    </source>
</evidence>
<keyword evidence="3 6" id="KW-0479">Metal-binding</keyword>
<feature type="domain" description="Cytochrome c" evidence="7">
    <location>
        <begin position="326"/>
        <end position="415"/>
    </location>
</feature>
<dbReference type="PANTHER" id="PTHR37823">
    <property type="entry name" value="CYTOCHROME C-553-LIKE"/>
    <property type="match status" value="1"/>
</dbReference>
<keyword evidence="1" id="KW-0813">Transport</keyword>
<proteinExistence type="predicted"/>
<protein>
    <submittedName>
        <fullName evidence="8">C-type cytochrome</fullName>
    </submittedName>
</protein>
<dbReference type="Proteomes" id="UP001060414">
    <property type="component" value="Chromosome"/>
</dbReference>
<dbReference type="PANTHER" id="PTHR37823:SF1">
    <property type="entry name" value="CYTOCHROME C-553-LIKE"/>
    <property type="match status" value="1"/>
</dbReference>
<dbReference type="InterPro" id="IPR009056">
    <property type="entry name" value="Cyt_c-like_dom"/>
</dbReference>
<evidence type="ECO:0000259" key="7">
    <source>
        <dbReference type="PROSITE" id="PS51007"/>
    </source>
</evidence>
<feature type="domain" description="Cytochrome c" evidence="7">
    <location>
        <begin position="242"/>
        <end position="322"/>
    </location>
</feature>
<dbReference type="InterPro" id="IPR036280">
    <property type="entry name" value="Multihaem_cyt_sf"/>
</dbReference>
<evidence type="ECO:0000256" key="3">
    <source>
        <dbReference type="ARBA" id="ARBA00022723"/>
    </source>
</evidence>
<evidence type="ECO:0000313" key="9">
    <source>
        <dbReference type="Proteomes" id="UP001060414"/>
    </source>
</evidence>
<keyword evidence="2 6" id="KW-0349">Heme</keyword>
<keyword evidence="4" id="KW-0249">Electron transport</keyword>
<feature type="domain" description="Cytochrome c" evidence="7">
    <location>
        <begin position="437"/>
        <end position="525"/>
    </location>
</feature>
<feature type="domain" description="Cytochrome c" evidence="7">
    <location>
        <begin position="132"/>
        <end position="214"/>
    </location>
</feature>
<keyword evidence="5 6" id="KW-0408">Iron</keyword>
<reference evidence="8" key="1">
    <citation type="journal article" date="2022" name="Environ. Microbiol.">
        <title>Geoalkalibacter halelectricus SAP #1 sp. nov. possessing extracellular electron transfer and mineral#reducing capabilities from a haloalkaline environment.</title>
        <authorList>
            <person name="Yadav S."/>
            <person name="Singh R."/>
            <person name="Sundharam S.S."/>
            <person name="Chaudhary S."/>
            <person name="Krishnamurthi S."/>
            <person name="Patil S.A."/>
        </authorList>
    </citation>
    <scope>NUCLEOTIDE SEQUENCE</scope>
    <source>
        <strain evidence="8">SAP-1</strain>
    </source>
</reference>
<evidence type="ECO:0000256" key="6">
    <source>
        <dbReference type="PROSITE-ProRule" id="PRU00433"/>
    </source>
</evidence>
<dbReference type="InterPro" id="IPR036909">
    <property type="entry name" value="Cyt_c-like_dom_sf"/>
</dbReference>
<dbReference type="SUPFAM" id="SSF46626">
    <property type="entry name" value="Cytochrome c"/>
    <property type="match status" value="3"/>
</dbReference>